<dbReference type="Pfam" id="PF15418">
    <property type="entry name" value="DUF4625"/>
    <property type="match status" value="1"/>
</dbReference>
<organism evidence="2 3">
    <name type="scientific">Flavobacterium frigoritolerans</name>
    <dbReference type="NCBI Taxonomy" id="2987686"/>
    <lineage>
        <taxon>Bacteria</taxon>
        <taxon>Pseudomonadati</taxon>
        <taxon>Bacteroidota</taxon>
        <taxon>Flavobacteriia</taxon>
        <taxon>Flavobacteriales</taxon>
        <taxon>Flavobacteriaceae</taxon>
        <taxon>Flavobacterium</taxon>
    </lineage>
</organism>
<evidence type="ECO:0000256" key="1">
    <source>
        <dbReference type="SAM" id="SignalP"/>
    </source>
</evidence>
<evidence type="ECO:0000313" key="3">
    <source>
        <dbReference type="Proteomes" id="UP001151133"/>
    </source>
</evidence>
<dbReference type="InterPro" id="IPR027829">
    <property type="entry name" value="DUF4625"/>
</dbReference>
<gene>
    <name evidence="2" type="ORF">OIU80_17510</name>
</gene>
<keyword evidence="3" id="KW-1185">Reference proteome</keyword>
<accession>A0A9X3C9I2</accession>
<evidence type="ECO:0000313" key="2">
    <source>
        <dbReference type="EMBL" id="MCV9934082.1"/>
    </source>
</evidence>
<sequence length="168" mass="18593">MNRLKLKQSKTKAIQLMLAGFALTSVLIACSGSDDDKIDTEYPVIDISAANAFPIQCSEAIRGQKFTFRAKFTDNSALGSYSLDIHHNFDHHNHSTEVNDCAAEAIKKPVKPLLYINSVTIPGGLKSYEATQEINIPADIDPGDYHFLIRLTDKEGWQTIKGISIKIK</sequence>
<dbReference type="RefSeq" id="WP_264288272.1">
    <property type="nucleotide sequence ID" value="NZ_JAOZEV010000017.1"/>
</dbReference>
<feature type="signal peptide" evidence="1">
    <location>
        <begin position="1"/>
        <end position="28"/>
    </location>
</feature>
<dbReference type="EMBL" id="JAOZEV010000017">
    <property type="protein sequence ID" value="MCV9934082.1"/>
    <property type="molecule type" value="Genomic_DNA"/>
</dbReference>
<name>A0A9X3C9I2_9FLAO</name>
<keyword evidence="1" id="KW-0732">Signal</keyword>
<dbReference type="AlphaFoldDB" id="A0A9X3C9I2"/>
<dbReference type="Proteomes" id="UP001151133">
    <property type="component" value="Unassembled WGS sequence"/>
</dbReference>
<protein>
    <submittedName>
        <fullName evidence="2">DUF4625 domain-containing protein</fullName>
    </submittedName>
</protein>
<dbReference type="PROSITE" id="PS51257">
    <property type="entry name" value="PROKAR_LIPOPROTEIN"/>
    <property type="match status" value="1"/>
</dbReference>
<comment type="caution">
    <text evidence="2">The sequence shown here is derived from an EMBL/GenBank/DDBJ whole genome shotgun (WGS) entry which is preliminary data.</text>
</comment>
<proteinExistence type="predicted"/>
<feature type="chain" id="PRO_5040740039" evidence="1">
    <location>
        <begin position="29"/>
        <end position="168"/>
    </location>
</feature>
<reference evidence="2" key="1">
    <citation type="submission" date="2022-10" db="EMBL/GenBank/DDBJ databases">
        <title>Two novel species of Flavobacterium.</title>
        <authorList>
            <person name="Liu Q."/>
            <person name="Xin Y.-H."/>
        </authorList>
    </citation>
    <scope>NUCLEOTIDE SEQUENCE</scope>
    <source>
        <strain evidence="2">LS1R47</strain>
    </source>
</reference>
<dbReference type="Gene3D" id="2.60.40.4140">
    <property type="match status" value="1"/>
</dbReference>